<dbReference type="Pfam" id="PF00067">
    <property type="entry name" value="p450"/>
    <property type="match status" value="2"/>
</dbReference>
<dbReference type="PRINTS" id="PR00385">
    <property type="entry name" value="P450"/>
</dbReference>
<dbReference type="GO" id="GO:0016705">
    <property type="term" value="F:oxidoreductase activity, acting on paired donors, with incorporation or reduction of molecular oxygen"/>
    <property type="evidence" value="ECO:0007669"/>
    <property type="project" value="InterPro"/>
</dbReference>
<evidence type="ECO:0000313" key="3">
    <source>
        <dbReference type="Proteomes" id="UP001370490"/>
    </source>
</evidence>
<comment type="similarity">
    <text evidence="1">Belongs to the cytochrome P450 family.</text>
</comment>
<dbReference type="PANTHER" id="PTHR47950">
    <property type="entry name" value="CYTOCHROME P450, FAMILY 76, SUBFAMILY C, POLYPEPTIDE 5-RELATED"/>
    <property type="match status" value="1"/>
</dbReference>
<comment type="caution">
    <text evidence="2">The sequence shown here is derived from an EMBL/GenBank/DDBJ whole genome shotgun (WGS) entry which is preliminary data.</text>
</comment>
<feature type="non-terminal residue" evidence="2">
    <location>
        <position position="397"/>
    </location>
</feature>
<dbReference type="InterPro" id="IPR036396">
    <property type="entry name" value="Cyt_P450_sf"/>
</dbReference>
<accession>A0AAN8YZ91</accession>
<dbReference type="AlphaFoldDB" id="A0AAN8YZ91"/>
<gene>
    <name evidence="2" type="ORF">RJ641_016889</name>
</gene>
<evidence type="ECO:0000313" key="2">
    <source>
        <dbReference type="EMBL" id="KAK6918467.1"/>
    </source>
</evidence>
<organism evidence="2 3">
    <name type="scientific">Dillenia turbinata</name>
    <dbReference type="NCBI Taxonomy" id="194707"/>
    <lineage>
        <taxon>Eukaryota</taxon>
        <taxon>Viridiplantae</taxon>
        <taxon>Streptophyta</taxon>
        <taxon>Embryophyta</taxon>
        <taxon>Tracheophyta</taxon>
        <taxon>Spermatophyta</taxon>
        <taxon>Magnoliopsida</taxon>
        <taxon>eudicotyledons</taxon>
        <taxon>Gunneridae</taxon>
        <taxon>Pentapetalae</taxon>
        <taxon>Dilleniales</taxon>
        <taxon>Dilleniaceae</taxon>
        <taxon>Dillenia</taxon>
    </lineage>
</organism>
<dbReference type="PANTHER" id="PTHR47950:SF44">
    <property type="entry name" value="CYTOCHROME P450, FAMILY 76, SUBFAMILY C, POLYPEPTIDE 5-RELATED"/>
    <property type="match status" value="1"/>
</dbReference>
<proteinExistence type="inferred from homology"/>
<protein>
    <submittedName>
        <fullName evidence="2">Cytochrome P450</fullName>
    </submittedName>
</protein>
<evidence type="ECO:0000256" key="1">
    <source>
        <dbReference type="ARBA" id="ARBA00010617"/>
    </source>
</evidence>
<dbReference type="Proteomes" id="UP001370490">
    <property type="component" value="Unassembled WGS sequence"/>
</dbReference>
<sequence length="397" mass="44751">MDYITLLILLSILWTAIKILKLGPRKPARLPPGPRGLPIIGNMLQLGTLPHQALTKLSQIYGPVMSLKLGSITTIVFSSSDVAKEVLKKHDKNFANKTILDAVRALDLDKHLIAWQPADAHWRILRKICNTEIFTVKRLEASQGLRQRKVQELLDHVLECSQTGRAVHIAQAGFTTSLNFFSNTIFSMDLAHYDSKMSHEFLGLVRGFLEVIGKPNLADYFPTLRFLDPQGIRKQTEFCLENLMAIVNDIVNKRLESDARGNDDDMLNTLIKLHHENESEFSRKDLNFLLLFHEYSSHLYTPCPTVYLSARTFKTVKEMFVAGPHTTSTALEWTMAELLRHPKTLAKAQAELGELIGKGKMVQESDISKLSYLQAVVKESLRLHPVAPILIHNSAAE</sequence>
<dbReference type="InterPro" id="IPR001128">
    <property type="entry name" value="Cyt_P450"/>
</dbReference>
<reference evidence="2 3" key="1">
    <citation type="submission" date="2023-12" db="EMBL/GenBank/DDBJ databases">
        <title>A high-quality genome assembly for Dillenia turbinata (Dilleniales).</title>
        <authorList>
            <person name="Chanderbali A."/>
        </authorList>
    </citation>
    <scope>NUCLEOTIDE SEQUENCE [LARGE SCALE GENOMIC DNA]</scope>
    <source>
        <strain evidence="2">LSX21</strain>
        <tissue evidence="2">Leaf</tissue>
    </source>
</reference>
<dbReference type="Gene3D" id="1.10.630.10">
    <property type="entry name" value="Cytochrome P450"/>
    <property type="match status" value="1"/>
</dbReference>
<dbReference type="GO" id="GO:0004497">
    <property type="term" value="F:monooxygenase activity"/>
    <property type="evidence" value="ECO:0007669"/>
    <property type="project" value="InterPro"/>
</dbReference>
<dbReference type="PRINTS" id="PR00463">
    <property type="entry name" value="EP450I"/>
</dbReference>
<keyword evidence="3" id="KW-1185">Reference proteome</keyword>
<dbReference type="InterPro" id="IPR002401">
    <property type="entry name" value="Cyt_P450_E_grp-I"/>
</dbReference>
<dbReference type="GO" id="GO:0005506">
    <property type="term" value="F:iron ion binding"/>
    <property type="evidence" value="ECO:0007669"/>
    <property type="project" value="InterPro"/>
</dbReference>
<dbReference type="EMBL" id="JBAMMX010000022">
    <property type="protein sequence ID" value="KAK6918467.1"/>
    <property type="molecule type" value="Genomic_DNA"/>
</dbReference>
<dbReference type="GO" id="GO:0020037">
    <property type="term" value="F:heme binding"/>
    <property type="evidence" value="ECO:0007669"/>
    <property type="project" value="InterPro"/>
</dbReference>
<dbReference type="SUPFAM" id="SSF48264">
    <property type="entry name" value="Cytochrome P450"/>
    <property type="match status" value="1"/>
</dbReference>
<name>A0AAN8YZ91_9MAGN</name>